<gene>
    <name evidence="1" type="ordered locus">Dfer_0114</name>
</gene>
<evidence type="ECO:0000313" key="2">
    <source>
        <dbReference type="Proteomes" id="UP000002011"/>
    </source>
</evidence>
<reference evidence="1 2" key="1">
    <citation type="journal article" date="2009" name="Stand. Genomic Sci.">
        <title>Complete genome sequence of Dyadobacter fermentans type strain (NS114).</title>
        <authorList>
            <person name="Lang E."/>
            <person name="Lapidus A."/>
            <person name="Chertkov O."/>
            <person name="Brettin T."/>
            <person name="Detter J.C."/>
            <person name="Han C."/>
            <person name="Copeland A."/>
            <person name="Glavina Del Rio T."/>
            <person name="Nolan M."/>
            <person name="Chen F."/>
            <person name="Lucas S."/>
            <person name="Tice H."/>
            <person name="Cheng J.F."/>
            <person name="Land M."/>
            <person name="Hauser L."/>
            <person name="Chang Y.J."/>
            <person name="Jeffries C.D."/>
            <person name="Kopitz M."/>
            <person name="Bruce D."/>
            <person name="Goodwin L."/>
            <person name="Pitluck S."/>
            <person name="Ovchinnikova G."/>
            <person name="Pati A."/>
            <person name="Ivanova N."/>
            <person name="Mavrommatis K."/>
            <person name="Chen A."/>
            <person name="Palaniappan K."/>
            <person name="Chain P."/>
            <person name="Bristow J."/>
            <person name="Eisen J.A."/>
            <person name="Markowitz V."/>
            <person name="Hugenholtz P."/>
            <person name="Goker M."/>
            <person name="Rohde M."/>
            <person name="Kyrpides N.C."/>
            <person name="Klenk H.P."/>
        </authorList>
    </citation>
    <scope>NUCLEOTIDE SEQUENCE [LARGE SCALE GENOMIC DNA]</scope>
    <source>
        <strain evidence="2">ATCC 700827 / DSM 18053 / CIP 107007 / KCTC 52180 / NS114</strain>
    </source>
</reference>
<dbReference type="OrthoDB" id="7064984at2"/>
<keyword evidence="2" id="KW-1185">Reference proteome</keyword>
<proteinExistence type="predicted"/>
<dbReference type="KEGG" id="dfe:Dfer_0114"/>
<dbReference type="AlphaFoldDB" id="C6VVS9"/>
<dbReference type="EMBL" id="CP001619">
    <property type="protein sequence ID" value="ACT91385.1"/>
    <property type="molecule type" value="Genomic_DNA"/>
</dbReference>
<evidence type="ECO:0000313" key="1">
    <source>
        <dbReference type="EMBL" id="ACT91385.1"/>
    </source>
</evidence>
<accession>C6VVS9</accession>
<organism evidence="1 2">
    <name type="scientific">Dyadobacter fermentans (strain ATCC 700827 / DSM 18053 / CIP 107007 / KCTC 52180 / NS114)</name>
    <dbReference type="NCBI Taxonomy" id="471854"/>
    <lineage>
        <taxon>Bacteria</taxon>
        <taxon>Pseudomonadati</taxon>
        <taxon>Bacteroidota</taxon>
        <taxon>Cytophagia</taxon>
        <taxon>Cytophagales</taxon>
        <taxon>Spirosomataceae</taxon>
        <taxon>Dyadobacter</taxon>
    </lineage>
</organism>
<dbReference type="RefSeq" id="WP_012779733.1">
    <property type="nucleotide sequence ID" value="NC_013037.1"/>
</dbReference>
<dbReference type="STRING" id="471854.Dfer_0114"/>
<name>C6VVS9_DYAFD</name>
<protein>
    <submittedName>
        <fullName evidence="1">Uncharacterized protein</fullName>
    </submittedName>
</protein>
<sequence length="71" mass="8007">MQMVIEGIYEDGKITLDHKPDVAVKTKVKVIFEEVEATMNPPARRPFGIGKGTIELAPDFDEPLDDLKDYM</sequence>
<dbReference type="Proteomes" id="UP000002011">
    <property type="component" value="Chromosome"/>
</dbReference>
<dbReference type="HOGENOM" id="CLU_2738014_0_0_10"/>